<sequence>MDHTIRVLQCNLNHCRSAQDLVLQTFAQWSIALAVVAEPYRIPDHPRWFGDELDSVAIYWGGSQGDPPCALIERGQGFVATEWGHLAVVGCYISPNCTLVEFEVYLDAVGNCIRRCLPRPVLLLGDFNAHSREWGSPQDNPRGETIVEWAAGIDLRLLNRGSVSTCVRWQGESIVDLSWATPSATHMVSGWRVAEEVVTLSDHRHIFMDVALRPPGRASRRDGSLPRRWALKRLDRDLLEAAVIVAAWSDGHTLPDPLINQLHHAVYPNPGSISKVLQF</sequence>
<dbReference type="Proteomes" id="UP000037510">
    <property type="component" value="Unassembled WGS sequence"/>
</dbReference>
<keyword evidence="2" id="KW-0548">Nucleotidyltransferase</keyword>
<dbReference type="GO" id="GO:0003964">
    <property type="term" value="F:RNA-directed DNA polymerase activity"/>
    <property type="evidence" value="ECO:0007669"/>
    <property type="project" value="UniProtKB-KW"/>
</dbReference>
<reference evidence="2 3" key="1">
    <citation type="journal article" date="2015" name="Genome Biol. Evol.">
        <title>The genome of winter moth (Operophtera brumata) provides a genomic perspective on sexual dimorphism and phenology.</title>
        <authorList>
            <person name="Derks M.F."/>
            <person name="Smit S."/>
            <person name="Salis L."/>
            <person name="Schijlen E."/>
            <person name="Bossers A."/>
            <person name="Mateman C."/>
            <person name="Pijl A.S."/>
            <person name="de Ridder D."/>
            <person name="Groenen M.A."/>
            <person name="Visser M.E."/>
            <person name="Megens H.J."/>
        </authorList>
    </citation>
    <scope>NUCLEOTIDE SEQUENCE [LARGE SCALE GENOMIC DNA]</scope>
    <source>
        <strain evidence="2">WM2013NL</strain>
        <tissue evidence="2">Head and thorax</tissue>
    </source>
</reference>
<proteinExistence type="predicted"/>
<evidence type="ECO:0000259" key="1">
    <source>
        <dbReference type="Pfam" id="PF14529"/>
    </source>
</evidence>
<evidence type="ECO:0000313" key="2">
    <source>
        <dbReference type="EMBL" id="KOB77016.1"/>
    </source>
</evidence>
<keyword evidence="3" id="KW-1185">Reference proteome</keyword>
<dbReference type="PANTHER" id="PTHR33273:SF4">
    <property type="entry name" value="ENDONUCLEASE_EXONUCLEASE_PHOSPHATASE DOMAIN-CONTAINING PROTEIN"/>
    <property type="match status" value="1"/>
</dbReference>
<dbReference type="InterPro" id="IPR036691">
    <property type="entry name" value="Endo/exonu/phosph_ase_sf"/>
</dbReference>
<accession>A0A0L7LP68</accession>
<gene>
    <name evidence="2" type="ORF">OBRU01_04802</name>
</gene>
<keyword evidence="2" id="KW-0808">Transferase</keyword>
<dbReference type="AlphaFoldDB" id="A0A0L7LP68"/>
<feature type="domain" description="Endonuclease/exonuclease/phosphatase" evidence="1">
    <location>
        <begin position="88"/>
        <end position="206"/>
    </location>
</feature>
<evidence type="ECO:0000313" key="3">
    <source>
        <dbReference type="Proteomes" id="UP000037510"/>
    </source>
</evidence>
<dbReference type="Pfam" id="PF14529">
    <property type="entry name" value="Exo_endo_phos_2"/>
    <property type="match status" value="1"/>
</dbReference>
<dbReference type="CDD" id="cd09077">
    <property type="entry name" value="R1-I-EN"/>
    <property type="match status" value="1"/>
</dbReference>
<comment type="caution">
    <text evidence="2">The sequence shown here is derived from an EMBL/GenBank/DDBJ whole genome shotgun (WGS) entry which is preliminary data.</text>
</comment>
<protein>
    <submittedName>
        <fullName evidence="2">Reverse transcriptase</fullName>
    </submittedName>
</protein>
<dbReference type="Gene3D" id="3.60.10.10">
    <property type="entry name" value="Endonuclease/exonuclease/phosphatase"/>
    <property type="match status" value="1"/>
</dbReference>
<dbReference type="PANTHER" id="PTHR33273">
    <property type="entry name" value="DOMAIN-CONTAINING PROTEIN, PUTATIVE-RELATED"/>
    <property type="match status" value="1"/>
</dbReference>
<keyword evidence="2" id="KW-0695">RNA-directed DNA polymerase</keyword>
<dbReference type="InterPro" id="IPR005135">
    <property type="entry name" value="Endo/exonuclease/phosphatase"/>
</dbReference>
<name>A0A0L7LP68_OPEBR</name>
<dbReference type="EMBL" id="JTDY01000474">
    <property type="protein sequence ID" value="KOB77016.1"/>
    <property type="molecule type" value="Genomic_DNA"/>
</dbReference>
<dbReference type="SUPFAM" id="SSF56219">
    <property type="entry name" value="DNase I-like"/>
    <property type="match status" value="1"/>
</dbReference>
<organism evidence="2 3">
    <name type="scientific">Operophtera brumata</name>
    <name type="common">Winter moth</name>
    <name type="synonym">Phalaena brumata</name>
    <dbReference type="NCBI Taxonomy" id="104452"/>
    <lineage>
        <taxon>Eukaryota</taxon>
        <taxon>Metazoa</taxon>
        <taxon>Ecdysozoa</taxon>
        <taxon>Arthropoda</taxon>
        <taxon>Hexapoda</taxon>
        <taxon>Insecta</taxon>
        <taxon>Pterygota</taxon>
        <taxon>Neoptera</taxon>
        <taxon>Endopterygota</taxon>
        <taxon>Lepidoptera</taxon>
        <taxon>Glossata</taxon>
        <taxon>Ditrysia</taxon>
        <taxon>Geometroidea</taxon>
        <taxon>Geometridae</taxon>
        <taxon>Larentiinae</taxon>
        <taxon>Operophtera</taxon>
    </lineage>
</organism>